<dbReference type="EMBL" id="JAAAIP010000283">
    <property type="protein sequence ID" value="KAG0320427.1"/>
    <property type="molecule type" value="Genomic_DNA"/>
</dbReference>
<dbReference type="InterPro" id="IPR011990">
    <property type="entry name" value="TPR-like_helical_dom_sf"/>
</dbReference>
<dbReference type="Pfam" id="PF00069">
    <property type="entry name" value="Pkinase"/>
    <property type="match status" value="1"/>
</dbReference>
<dbReference type="InterPro" id="IPR011009">
    <property type="entry name" value="Kinase-like_dom_sf"/>
</dbReference>
<feature type="domain" description="Protein kinase" evidence="2">
    <location>
        <begin position="22"/>
        <end position="245"/>
    </location>
</feature>
<dbReference type="GO" id="GO:0004672">
    <property type="term" value="F:protein kinase activity"/>
    <property type="evidence" value="ECO:0007669"/>
    <property type="project" value="InterPro"/>
</dbReference>
<dbReference type="GO" id="GO:0005524">
    <property type="term" value="F:ATP binding"/>
    <property type="evidence" value="ECO:0007669"/>
    <property type="project" value="InterPro"/>
</dbReference>
<dbReference type="InterPro" id="IPR000719">
    <property type="entry name" value="Prot_kinase_dom"/>
</dbReference>
<comment type="similarity">
    <text evidence="1">Belongs to the sel-1 family.</text>
</comment>
<proteinExistence type="inferred from homology"/>
<dbReference type="AlphaFoldDB" id="A0A9P6UV02"/>
<dbReference type="Pfam" id="PF08238">
    <property type="entry name" value="Sel1"/>
    <property type="match status" value="7"/>
</dbReference>
<dbReference type="OrthoDB" id="346907at2759"/>
<dbReference type="InterPro" id="IPR050767">
    <property type="entry name" value="Sel1_AlgK"/>
</dbReference>
<reference evidence="3" key="1">
    <citation type="journal article" date="2020" name="Fungal Divers.">
        <title>Resolving the Mortierellaceae phylogeny through synthesis of multi-gene phylogenetics and phylogenomics.</title>
        <authorList>
            <person name="Vandepol N."/>
            <person name="Liber J."/>
            <person name="Desiro A."/>
            <person name="Na H."/>
            <person name="Kennedy M."/>
            <person name="Barry K."/>
            <person name="Grigoriev I.V."/>
            <person name="Miller A.N."/>
            <person name="O'Donnell K."/>
            <person name="Stajich J.E."/>
            <person name="Bonito G."/>
        </authorList>
    </citation>
    <scope>NUCLEOTIDE SEQUENCE</scope>
    <source>
        <strain evidence="3">REB-010B</strain>
    </source>
</reference>
<comment type="caution">
    <text evidence="3">The sequence shown here is derived from an EMBL/GenBank/DDBJ whole genome shotgun (WGS) entry which is preliminary data.</text>
</comment>
<dbReference type="Proteomes" id="UP000738325">
    <property type="component" value="Unassembled WGS sequence"/>
</dbReference>
<accession>A0A9P6UV02</accession>
<dbReference type="Gene3D" id="1.25.40.10">
    <property type="entry name" value="Tetratricopeptide repeat domain"/>
    <property type="match status" value="1"/>
</dbReference>
<dbReference type="PANTHER" id="PTHR11102">
    <property type="entry name" value="SEL-1-LIKE PROTEIN"/>
    <property type="match status" value="1"/>
</dbReference>
<dbReference type="SMART" id="SM00220">
    <property type="entry name" value="S_TKc"/>
    <property type="match status" value="1"/>
</dbReference>
<organism evidence="3 4">
    <name type="scientific">Dissophora globulifera</name>
    <dbReference type="NCBI Taxonomy" id="979702"/>
    <lineage>
        <taxon>Eukaryota</taxon>
        <taxon>Fungi</taxon>
        <taxon>Fungi incertae sedis</taxon>
        <taxon>Mucoromycota</taxon>
        <taxon>Mortierellomycotina</taxon>
        <taxon>Mortierellomycetes</taxon>
        <taxon>Mortierellales</taxon>
        <taxon>Mortierellaceae</taxon>
        <taxon>Dissophora</taxon>
    </lineage>
</organism>
<dbReference type="InterPro" id="IPR008271">
    <property type="entry name" value="Ser/Thr_kinase_AS"/>
</dbReference>
<dbReference type="PANTHER" id="PTHR11102:SF160">
    <property type="entry name" value="ERAD-ASSOCIATED E3 UBIQUITIN-PROTEIN LIGASE COMPONENT HRD3"/>
    <property type="match status" value="1"/>
</dbReference>
<protein>
    <recommendedName>
        <fullName evidence="2">Protein kinase domain-containing protein</fullName>
    </recommendedName>
</protein>
<dbReference type="SUPFAM" id="SSF56112">
    <property type="entry name" value="Protein kinase-like (PK-like)"/>
    <property type="match status" value="1"/>
</dbReference>
<evidence type="ECO:0000259" key="2">
    <source>
        <dbReference type="PROSITE" id="PS50011"/>
    </source>
</evidence>
<sequence>MSQDPANSFPDSWRKLGEIPPCTPKMLLGRGAFSDVYRWNKDGIQMAVKRIRVTDSFTPDIEREINIVTQLAHRHIIQCYGIDRDANHVSIVTDYAEGGNLDDAALRLDWEDKKRIVVEVARGLAYLHSQDIIHRDIKGGNILLTRHDEVKLCDFGIAKIIASATCASSYVRKGTTGFMAPELMRARPAYSKMSDVYALGAVMKKLVYKDRTPPDYEAIMIRCLDEHPEKRPTAEEIVGAFHVVYRLHSIDESDQVKTEQELSTVEEFYLGCWLYFGSKDGTDRAKGVQMLLRSAHKGHLEAQAALSHIYQSGVGVLRDYTKAAEWLQMAADKGYAPAQAYLGEIYLTGGMGVPQDYSRGLDRPEAAVNQLHTNTCRLLGMVSVIGKGVEKNYEEAIRWLRLAAEGGSTKAQLVIGLMYYHGVGAGKDYTESKNFILMAASQGVPEAHNILAEMHHLGRGVPQDDREAIKWLLKAAEGGHADAQYNIGLQFSYGNSVRKNPSRGRMWLKKAAEQGHLEARSLLKAIDQELSDPVEAFGW</sequence>
<evidence type="ECO:0000313" key="4">
    <source>
        <dbReference type="Proteomes" id="UP000738325"/>
    </source>
</evidence>
<evidence type="ECO:0000313" key="3">
    <source>
        <dbReference type="EMBL" id="KAG0320427.1"/>
    </source>
</evidence>
<name>A0A9P6UV02_9FUNG</name>
<evidence type="ECO:0000256" key="1">
    <source>
        <dbReference type="ARBA" id="ARBA00038101"/>
    </source>
</evidence>
<dbReference type="PROSITE" id="PS00108">
    <property type="entry name" value="PROTEIN_KINASE_ST"/>
    <property type="match status" value="1"/>
</dbReference>
<dbReference type="SMART" id="SM00671">
    <property type="entry name" value="SEL1"/>
    <property type="match status" value="7"/>
</dbReference>
<keyword evidence="4" id="KW-1185">Reference proteome</keyword>
<gene>
    <name evidence="3" type="ORF">BGZ99_004514</name>
</gene>
<dbReference type="PROSITE" id="PS50011">
    <property type="entry name" value="PROTEIN_KINASE_DOM"/>
    <property type="match status" value="1"/>
</dbReference>
<dbReference type="SUPFAM" id="SSF81901">
    <property type="entry name" value="HCP-like"/>
    <property type="match status" value="2"/>
</dbReference>
<dbReference type="Gene3D" id="1.10.510.10">
    <property type="entry name" value="Transferase(Phosphotransferase) domain 1"/>
    <property type="match status" value="1"/>
</dbReference>
<dbReference type="InterPro" id="IPR006597">
    <property type="entry name" value="Sel1-like"/>
</dbReference>